<dbReference type="AlphaFoldDB" id="A0A813UVZ7"/>
<dbReference type="PANTHER" id="PTHR11629:SF63">
    <property type="entry name" value="V-TYPE PROTON ATPASE SUBUNIT A"/>
    <property type="match status" value="1"/>
</dbReference>
<evidence type="ECO:0000256" key="8">
    <source>
        <dbReference type="ARBA" id="ARBA00023136"/>
    </source>
</evidence>
<keyword evidence="8 9" id="KW-0472">Membrane</keyword>
<evidence type="ECO:0000256" key="7">
    <source>
        <dbReference type="ARBA" id="ARBA00023065"/>
    </source>
</evidence>
<evidence type="ECO:0000256" key="4">
    <source>
        <dbReference type="ARBA" id="ARBA00022692"/>
    </source>
</evidence>
<feature type="transmembrane region" description="Helical" evidence="9">
    <location>
        <begin position="466"/>
        <end position="485"/>
    </location>
</feature>
<dbReference type="PANTHER" id="PTHR11629">
    <property type="entry name" value="VACUOLAR PROTON ATPASES"/>
    <property type="match status" value="1"/>
</dbReference>
<dbReference type="GO" id="GO:0005886">
    <property type="term" value="C:plasma membrane"/>
    <property type="evidence" value="ECO:0007669"/>
    <property type="project" value="TreeGrafter"/>
</dbReference>
<dbReference type="EMBL" id="CAJNOC010001036">
    <property type="protein sequence ID" value="CAF0828984.1"/>
    <property type="molecule type" value="Genomic_DNA"/>
</dbReference>
<dbReference type="Proteomes" id="UP000663879">
    <property type="component" value="Unassembled WGS sequence"/>
</dbReference>
<feature type="transmembrane region" description="Helical" evidence="9">
    <location>
        <begin position="590"/>
        <end position="614"/>
    </location>
</feature>
<dbReference type="GO" id="GO:0051117">
    <property type="term" value="F:ATPase binding"/>
    <property type="evidence" value="ECO:0007669"/>
    <property type="project" value="TreeGrafter"/>
</dbReference>
<dbReference type="InterPro" id="IPR002490">
    <property type="entry name" value="V-ATPase_116kDa_su"/>
</dbReference>
<keyword evidence="5 9" id="KW-0375">Hydrogen ion transport</keyword>
<evidence type="ECO:0000256" key="1">
    <source>
        <dbReference type="ARBA" id="ARBA00004141"/>
    </source>
</evidence>
<evidence type="ECO:0000256" key="2">
    <source>
        <dbReference type="ARBA" id="ARBA00009904"/>
    </source>
</evidence>
<feature type="compositionally biased region" description="Polar residues" evidence="10">
    <location>
        <begin position="708"/>
        <end position="721"/>
    </location>
</feature>
<feature type="transmembrane region" description="Helical" evidence="9">
    <location>
        <begin position="415"/>
        <end position="445"/>
    </location>
</feature>
<protein>
    <recommendedName>
        <fullName evidence="9">V-type proton ATPase subunit a</fullName>
    </recommendedName>
</protein>
<comment type="similarity">
    <text evidence="2 9">Belongs to the V-ATPase 116 kDa subunit family.</text>
</comment>
<gene>
    <name evidence="11" type="ORF">OXX778_LOCUS7862</name>
</gene>
<sequence length="884" mass="101605">MSSLFRGEEMKLCQIYFKSEVAYSCVSQLGEMGVVQFKDLNSNVNAFQRKFVNEVRRCEEIERKLRYIEKEIVKEAEIDLADAEETCEAPKPKDMIALEVKSSFNKTALNNYNLFAKIDQLEHDLLEVNTNKDALRKNYLELIELRHILTKASQFFEEHSQHEVEDTVSKTAFSMEGPLVNEAQPSSSLRLGFLAGIMNRDKIPSFELMLWRFCRGNVFLKTADLTELIEDVQTNTLQAKTVFIIFFQGEQLKNKCKKICDGFKATIYPCPETLTERREMLKGVSMRLDELKTVLDQSMNLRKTLLVNSSQSLKTWFAQVRKMKAIYHTLNMFSYDQKSIIAECWAPVSELQRIKDALDKETKKVDTNFQTIIHYVETKESPPTFNRVDKFTSGFQNIVNAYGVPSYREINPTPFYVITFPFLFGVMFGDAGHGLLMLLAAGFLIQKENYLKKAIKGNEIFELFFGGRYIMFLMAVFSIYAGLLYNDFFSKSANIFGSKWRVNLPMNFPFENIQQLSLNPNPYANESDKMYSGSPYAFGLDPVWQLSTNKITFTNGLKMKFSVIIGIMQMVFGLIIGLKNHIYFRRKVSILFEFIPQIIFISLIFVYLCFMIFIKWIKYAGNDDELTGACAPNILLELINMFFLKDGTVSEKDGVVTYDLCKRLYPGQHFVQMVFVIVAVLCVPVMLFTKPLLMLNKHKKSSKYGSRLQGQRNPLSINGNSSDEDDDKNAKAQRLGHTSNSVINLENDADLEEEHFEFGEIFVEQTIHTIEYFLGCVSHTASYLRLWALSLAHAELSEVLWTMLFKMGLTMAPPLGAFMMFFIFTAWGVITIGILCVMEGLSAFLHALRLHWVEFQSKFYKGEGYEFVPFSFETILNEADNLEN</sequence>
<evidence type="ECO:0000256" key="10">
    <source>
        <dbReference type="SAM" id="MobiDB-lite"/>
    </source>
</evidence>
<dbReference type="GO" id="GO:0007035">
    <property type="term" value="P:vacuolar acidification"/>
    <property type="evidence" value="ECO:0007669"/>
    <property type="project" value="TreeGrafter"/>
</dbReference>
<organism evidence="11 12">
    <name type="scientific">Brachionus calyciflorus</name>
    <dbReference type="NCBI Taxonomy" id="104777"/>
    <lineage>
        <taxon>Eukaryota</taxon>
        <taxon>Metazoa</taxon>
        <taxon>Spiralia</taxon>
        <taxon>Gnathifera</taxon>
        <taxon>Rotifera</taxon>
        <taxon>Eurotatoria</taxon>
        <taxon>Monogononta</taxon>
        <taxon>Pseudotrocha</taxon>
        <taxon>Ploima</taxon>
        <taxon>Brachionidae</taxon>
        <taxon>Brachionus</taxon>
    </lineage>
</organism>
<accession>A0A813UVZ7</accession>
<name>A0A813UVZ7_9BILA</name>
<proteinExistence type="inferred from homology"/>
<dbReference type="OrthoDB" id="10264220at2759"/>
<evidence type="ECO:0000256" key="5">
    <source>
        <dbReference type="ARBA" id="ARBA00022781"/>
    </source>
</evidence>
<dbReference type="InterPro" id="IPR026028">
    <property type="entry name" value="V-type_ATPase_116kDa_su_euka"/>
</dbReference>
<evidence type="ECO:0000313" key="12">
    <source>
        <dbReference type="Proteomes" id="UP000663879"/>
    </source>
</evidence>
<feature type="transmembrane region" description="Helical" evidence="9">
    <location>
        <begin position="559"/>
        <end position="578"/>
    </location>
</feature>
<dbReference type="PIRSF" id="PIRSF001293">
    <property type="entry name" value="ATP6V0A1"/>
    <property type="match status" value="1"/>
</dbReference>
<comment type="subcellular location">
    <subcellularLocation>
        <location evidence="1">Membrane</location>
        <topology evidence="1">Multi-pass membrane protein</topology>
    </subcellularLocation>
</comment>
<feature type="transmembrane region" description="Helical" evidence="9">
    <location>
        <begin position="817"/>
        <end position="841"/>
    </location>
</feature>
<feature type="transmembrane region" description="Helical" evidence="9">
    <location>
        <begin position="786"/>
        <end position="805"/>
    </location>
</feature>
<feature type="region of interest" description="Disordered" evidence="10">
    <location>
        <begin position="704"/>
        <end position="735"/>
    </location>
</feature>
<evidence type="ECO:0000256" key="9">
    <source>
        <dbReference type="RuleBase" id="RU361189"/>
    </source>
</evidence>
<keyword evidence="6 9" id="KW-1133">Transmembrane helix</keyword>
<feature type="transmembrane region" description="Helical" evidence="9">
    <location>
        <begin position="670"/>
        <end position="693"/>
    </location>
</feature>
<keyword evidence="7 9" id="KW-0406">Ion transport</keyword>
<dbReference type="Pfam" id="PF01496">
    <property type="entry name" value="V_ATPase_I"/>
    <property type="match status" value="1"/>
</dbReference>
<dbReference type="GO" id="GO:0000220">
    <property type="term" value="C:vacuolar proton-transporting V-type ATPase, V0 domain"/>
    <property type="evidence" value="ECO:0007669"/>
    <property type="project" value="InterPro"/>
</dbReference>
<comment type="function">
    <text evidence="9">Essential component of the vacuolar proton pump (V-ATPase), a multimeric enzyme that catalyzes the translocation of protons across the membranes. Required for assembly and activity of the V-ATPase.</text>
</comment>
<keyword evidence="12" id="KW-1185">Reference proteome</keyword>
<comment type="caution">
    <text evidence="11">The sequence shown here is derived from an EMBL/GenBank/DDBJ whole genome shotgun (WGS) entry which is preliminary data.</text>
</comment>
<evidence type="ECO:0000256" key="3">
    <source>
        <dbReference type="ARBA" id="ARBA00022448"/>
    </source>
</evidence>
<keyword evidence="3 9" id="KW-0813">Transport</keyword>
<reference evidence="11" key="1">
    <citation type="submission" date="2021-02" db="EMBL/GenBank/DDBJ databases">
        <authorList>
            <person name="Nowell W R."/>
        </authorList>
    </citation>
    <scope>NUCLEOTIDE SEQUENCE</scope>
    <source>
        <strain evidence="11">Ploen Becks lab</strain>
    </source>
</reference>
<dbReference type="GO" id="GO:0046961">
    <property type="term" value="F:proton-transporting ATPase activity, rotational mechanism"/>
    <property type="evidence" value="ECO:0007669"/>
    <property type="project" value="InterPro"/>
</dbReference>
<evidence type="ECO:0000256" key="6">
    <source>
        <dbReference type="ARBA" id="ARBA00022989"/>
    </source>
</evidence>
<evidence type="ECO:0000313" key="11">
    <source>
        <dbReference type="EMBL" id="CAF0828984.1"/>
    </source>
</evidence>
<keyword evidence="4 9" id="KW-0812">Transmembrane</keyword>